<proteinExistence type="predicted"/>
<gene>
    <name evidence="2" type="ORF">VTK73DRAFT_5479</name>
</gene>
<evidence type="ECO:0000313" key="2">
    <source>
        <dbReference type="EMBL" id="KAL1865109.1"/>
    </source>
</evidence>
<feature type="region of interest" description="Disordered" evidence="1">
    <location>
        <begin position="145"/>
        <end position="164"/>
    </location>
</feature>
<name>A0ABR3WP08_9PEZI</name>
<evidence type="ECO:0000256" key="1">
    <source>
        <dbReference type="SAM" id="MobiDB-lite"/>
    </source>
</evidence>
<accession>A0ABR3WP08</accession>
<evidence type="ECO:0000313" key="3">
    <source>
        <dbReference type="Proteomes" id="UP001586593"/>
    </source>
</evidence>
<dbReference type="EMBL" id="JAZHXJ010000305">
    <property type="protein sequence ID" value="KAL1865109.1"/>
    <property type="molecule type" value="Genomic_DNA"/>
</dbReference>
<keyword evidence="3" id="KW-1185">Reference proteome</keyword>
<dbReference type="Proteomes" id="UP001586593">
    <property type="component" value="Unassembled WGS sequence"/>
</dbReference>
<organism evidence="2 3">
    <name type="scientific">Phialemonium thermophilum</name>
    <dbReference type="NCBI Taxonomy" id="223376"/>
    <lineage>
        <taxon>Eukaryota</taxon>
        <taxon>Fungi</taxon>
        <taxon>Dikarya</taxon>
        <taxon>Ascomycota</taxon>
        <taxon>Pezizomycotina</taxon>
        <taxon>Sordariomycetes</taxon>
        <taxon>Sordariomycetidae</taxon>
        <taxon>Cephalothecales</taxon>
        <taxon>Cephalothecaceae</taxon>
        <taxon>Phialemonium</taxon>
    </lineage>
</organism>
<protein>
    <submittedName>
        <fullName evidence="2">Uncharacterized protein</fullName>
    </submittedName>
</protein>
<comment type="caution">
    <text evidence="2">The sequence shown here is derived from an EMBL/GenBank/DDBJ whole genome shotgun (WGS) entry which is preliminary data.</text>
</comment>
<sequence length="164" mass="18561">MKLTCLQKDASPLAGGRSGKRKPHIRPSLKPLVPAAGPFCLSRIIVVCMEWAKVCRNGVFPSCHWGSKVCRCSENGWGTRRDLGGLNWVESRYVHSKNSQPEDQRRWLDSHLVLRRCNQSQECIILLDEISQACSSPYAAPIHRKHVPTRGLKNNRAPHERESK</sequence>
<reference evidence="2 3" key="1">
    <citation type="journal article" date="2024" name="Commun. Biol.">
        <title>Comparative genomic analysis of thermophilic fungi reveals convergent evolutionary adaptations and gene losses.</title>
        <authorList>
            <person name="Steindorff A.S."/>
            <person name="Aguilar-Pontes M.V."/>
            <person name="Robinson A.J."/>
            <person name="Andreopoulos B."/>
            <person name="LaButti K."/>
            <person name="Kuo A."/>
            <person name="Mondo S."/>
            <person name="Riley R."/>
            <person name="Otillar R."/>
            <person name="Haridas S."/>
            <person name="Lipzen A."/>
            <person name="Grimwood J."/>
            <person name="Schmutz J."/>
            <person name="Clum A."/>
            <person name="Reid I.D."/>
            <person name="Moisan M.C."/>
            <person name="Butler G."/>
            <person name="Nguyen T.T.M."/>
            <person name="Dewar K."/>
            <person name="Conant G."/>
            <person name="Drula E."/>
            <person name="Henrissat B."/>
            <person name="Hansel C."/>
            <person name="Singer S."/>
            <person name="Hutchinson M.I."/>
            <person name="de Vries R.P."/>
            <person name="Natvig D.O."/>
            <person name="Powell A.J."/>
            <person name="Tsang A."/>
            <person name="Grigoriev I.V."/>
        </authorList>
    </citation>
    <scope>NUCLEOTIDE SEQUENCE [LARGE SCALE GENOMIC DNA]</scope>
    <source>
        <strain evidence="2 3">ATCC 24622</strain>
    </source>
</reference>